<evidence type="ECO:0000259" key="3">
    <source>
        <dbReference type="Pfam" id="PF26078"/>
    </source>
</evidence>
<evidence type="ECO:0000259" key="4">
    <source>
        <dbReference type="Pfam" id="PF26079"/>
    </source>
</evidence>
<dbReference type="EMBL" id="DVFW01000042">
    <property type="protein sequence ID" value="HIQ81210.1"/>
    <property type="molecule type" value="Genomic_DNA"/>
</dbReference>
<dbReference type="PANTHER" id="PTHR37829">
    <property type="entry name" value="PHAGE-LIKE ELEMENT PBSX PROTEIN XKDT"/>
    <property type="match status" value="1"/>
</dbReference>
<evidence type="ECO:0000313" key="6">
    <source>
        <dbReference type="Proteomes" id="UP000886787"/>
    </source>
</evidence>
<accession>A0A9D0ZIL9</accession>
<dbReference type="InterPro" id="IPR058531">
    <property type="entry name" value="Baseplate_J_M"/>
</dbReference>
<feature type="domain" description="Baseplate J-like C-terminal" evidence="4">
    <location>
        <begin position="269"/>
        <end position="349"/>
    </location>
</feature>
<evidence type="ECO:0000256" key="1">
    <source>
        <dbReference type="ARBA" id="ARBA00038087"/>
    </source>
</evidence>
<reference evidence="5" key="2">
    <citation type="journal article" date="2021" name="PeerJ">
        <title>Extensive microbial diversity within the chicken gut microbiome revealed by metagenomics and culture.</title>
        <authorList>
            <person name="Gilroy R."/>
            <person name="Ravi A."/>
            <person name="Getino M."/>
            <person name="Pursley I."/>
            <person name="Horton D.L."/>
            <person name="Alikhan N.F."/>
            <person name="Baker D."/>
            <person name="Gharbi K."/>
            <person name="Hall N."/>
            <person name="Watson M."/>
            <person name="Adriaenssens E.M."/>
            <person name="Foster-Nyarko E."/>
            <person name="Jarju S."/>
            <person name="Secka A."/>
            <person name="Antonio M."/>
            <person name="Oren A."/>
            <person name="Chaudhuri R.R."/>
            <person name="La Ragione R."/>
            <person name="Hildebrand F."/>
            <person name="Pallen M.J."/>
        </authorList>
    </citation>
    <scope>NUCLEOTIDE SEQUENCE</scope>
    <source>
        <strain evidence="5">ChiSjej1B19-3389</strain>
    </source>
</reference>
<comment type="caution">
    <text evidence="5">The sequence shown here is derived from an EMBL/GenBank/DDBJ whole genome shotgun (WGS) entry which is preliminary data.</text>
</comment>
<sequence>MDSYQEILDRMKEKYKELSGYDADGASDIGIRMQVLAGEVFSLNCYAQWMIRQMFPQTAQGQQLDYHALEQGLTRKPAIAAKGTLSFYLEEAAGEDIQIPAGTVCATAGEDAMRFVTTQDATLSQGSIVAAVPAAAQEEGAKGNVAPQSISVMVTPPAGIAYVKNTVPFTGGEDEETDEHLRRRILENLRNPPRGTNSAFYKQAAESVDGVYSAGVAPKARGTGTVNVYIAKQGTAAPQSLVEQVQEKLEAEREINVDVLVASAQAVPYDVHAEIEIADGYTWSTIESQCEQAIRAYFDTVGVGQAVRTSGIGEAIFHVAGVKSYIFDDYYTNDIQALASQLYVVRNIVLTERGST</sequence>
<feature type="domain" description="Baseplate protein J-like barrel" evidence="2">
    <location>
        <begin position="93"/>
        <end position="172"/>
    </location>
</feature>
<dbReference type="PANTHER" id="PTHR37829:SF3">
    <property type="entry name" value="PROTEIN JAYE-RELATED"/>
    <property type="match status" value="1"/>
</dbReference>
<reference evidence="5" key="1">
    <citation type="submission" date="2020-10" db="EMBL/GenBank/DDBJ databases">
        <authorList>
            <person name="Gilroy R."/>
        </authorList>
    </citation>
    <scope>NUCLEOTIDE SEQUENCE</scope>
    <source>
        <strain evidence="5">ChiSjej1B19-3389</strain>
    </source>
</reference>
<feature type="domain" description="Baseplate J-like central" evidence="3">
    <location>
        <begin position="193"/>
        <end position="262"/>
    </location>
</feature>
<organism evidence="5 6">
    <name type="scientific">Candidatus Scatavimonas merdigallinarum</name>
    <dbReference type="NCBI Taxonomy" id="2840914"/>
    <lineage>
        <taxon>Bacteria</taxon>
        <taxon>Bacillati</taxon>
        <taxon>Bacillota</taxon>
        <taxon>Clostridia</taxon>
        <taxon>Eubacteriales</taxon>
        <taxon>Oscillospiraceae</taxon>
        <taxon>Oscillospiraceae incertae sedis</taxon>
        <taxon>Candidatus Scatavimonas</taxon>
    </lineage>
</organism>
<dbReference type="Pfam" id="PF26078">
    <property type="entry name" value="Baseplate_J_M"/>
    <property type="match status" value="1"/>
</dbReference>
<dbReference type="InterPro" id="IPR058530">
    <property type="entry name" value="Baseplate_J-like_C"/>
</dbReference>
<gene>
    <name evidence="5" type="ORF">IAD32_08025</name>
</gene>
<comment type="similarity">
    <text evidence="1">Belongs to the Mu gp47/PBSX XkdT family.</text>
</comment>
<protein>
    <submittedName>
        <fullName evidence="5">Baseplate J/gp47 family protein</fullName>
    </submittedName>
</protein>
<evidence type="ECO:0000259" key="2">
    <source>
        <dbReference type="Pfam" id="PF04865"/>
    </source>
</evidence>
<dbReference type="Pfam" id="PF26079">
    <property type="entry name" value="Baseplate_J_C"/>
    <property type="match status" value="1"/>
</dbReference>
<dbReference type="AlphaFoldDB" id="A0A9D0ZIL9"/>
<dbReference type="Pfam" id="PF04865">
    <property type="entry name" value="Baseplate_J"/>
    <property type="match status" value="1"/>
</dbReference>
<dbReference type="Proteomes" id="UP000886787">
    <property type="component" value="Unassembled WGS sequence"/>
</dbReference>
<dbReference type="InterPro" id="IPR006949">
    <property type="entry name" value="Barrel_Baseplate_J-like"/>
</dbReference>
<dbReference type="InterPro" id="IPR052399">
    <property type="entry name" value="Phage_Baseplate_Assmbl_Protein"/>
</dbReference>
<evidence type="ECO:0000313" key="5">
    <source>
        <dbReference type="EMBL" id="HIQ81210.1"/>
    </source>
</evidence>
<name>A0A9D0ZIL9_9FIRM</name>
<proteinExistence type="inferred from homology"/>